<evidence type="ECO:0000313" key="6">
    <source>
        <dbReference type="Proteomes" id="UP001595721"/>
    </source>
</evidence>
<keyword evidence="1 3" id="KW-0732">Signal</keyword>
<name>A0ABV7R4P8_9RHOB</name>
<feature type="signal peptide" evidence="3">
    <location>
        <begin position="1"/>
        <end position="20"/>
    </location>
</feature>
<evidence type="ECO:0000313" key="5">
    <source>
        <dbReference type="EMBL" id="MFC3529160.1"/>
    </source>
</evidence>
<dbReference type="InterPro" id="IPR037873">
    <property type="entry name" value="BamE-like"/>
</dbReference>
<evidence type="ECO:0000256" key="1">
    <source>
        <dbReference type="ARBA" id="ARBA00022729"/>
    </source>
</evidence>
<keyword evidence="6" id="KW-1185">Reference proteome</keyword>
<evidence type="ECO:0000259" key="4">
    <source>
        <dbReference type="Pfam" id="PF04355"/>
    </source>
</evidence>
<accession>A0ABV7R4P8</accession>
<keyword evidence="2" id="KW-0472">Membrane</keyword>
<feature type="domain" description="Outer membrane protein assembly factor BamE" evidence="4">
    <location>
        <begin position="30"/>
        <end position="105"/>
    </location>
</feature>
<reference evidence="6" key="1">
    <citation type="journal article" date="2019" name="Int. J. Syst. Evol. Microbiol.">
        <title>The Global Catalogue of Microorganisms (GCM) 10K type strain sequencing project: providing services to taxonomists for standard genome sequencing and annotation.</title>
        <authorList>
            <consortium name="The Broad Institute Genomics Platform"/>
            <consortium name="The Broad Institute Genome Sequencing Center for Infectious Disease"/>
            <person name="Wu L."/>
            <person name="Ma J."/>
        </authorList>
    </citation>
    <scope>NUCLEOTIDE SEQUENCE [LARGE SCALE GENOMIC DNA]</scope>
    <source>
        <strain evidence="6">KCTC 42899</strain>
    </source>
</reference>
<dbReference type="InterPro" id="IPR007450">
    <property type="entry name" value="BamE_dom"/>
</dbReference>
<proteinExistence type="predicted"/>
<comment type="caution">
    <text evidence="5">The sequence shown here is derived from an EMBL/GenBank/DDBJ whole genome shotgun (WGS) entry which is preliminary data.</text>
</comment>
<dbReference type="Pfam" id="PF04355">
    <property type="entry name" value="BamE"/>
    <property type="match status" value="1"/>
</dbReference>
<dbReference type="EMBL" id="JBHRXJ010000009">
    <property type="protein sequence ID" value="MFC3529160.1"/>
    <property type="molecule type" value="Genomic_DNA"/>
</dbReference>
<sequence>MKISRRQIMALALSVPLALSACTATYRNHGYLPPEEDLAQVVAGQTTQDELEGLIGRPSAQGLLTGAAWYYVGSRWRFYGPREPQEVERQVLAISFDEAGKVANIERFGMERGRVVVLSRRLTDTGVASLGLIRQLMGNVGRVQAGDVLAN</sequence>
<protein>
    <submittedName>
        <fullName evidence="5">Outer membrane protein assembly factor BamE</fullName>
    </submittedName>
</protein>
<dbReference type="PROSITE" id="PS51257">
    <property type="entry name" value="PROKAR_LIPOPROTEIN"/>
    <property type="match status" value="1"/>
</dbReference>
<organism evidence="5 6">
    <name type="scientific">Paracoccus mangrovi</name>
    <dbReference type="NCBI Taxonomy" id="1715645"/>
    <lineage>
        <taxon>Bacteria</taxon>
        <taxon>Pseudomonadati</taxon>
        <taxon>Pseudomonadota</taxon>
        <taxon>Alphaproteobacteria</taxon>
        <taxon>Rhodobacterales</taxon>
        <taxon>Paracoccaceae</taxon>
        <taxon>Paracoccus</taxon>
    </lineage>
</organism>
<dbReference type="Proteomes" id="UP001595721">
    <property type="component" value="Unassembled WGS sequence"/>
</dbReference>
<evidence type="ECO:0000256" key="3">
    <source>
        <dbReference type="SAM" id="SignalP"/>
    </source>
</evidence>
<feature type="chain" id="PRO_5046398460" evidence="3">
    <location>
        <begin position="21"/>
        <end position="151"/>
    </location>
</feature>
<evidence type="ECO:0000256" key="2">
    <source>
        <dbReference type="ARBA" id="ARBA00023136"/>
    </source>
</evidence>
<dbReference type="Gene3D" id="3.30.1450.10">
    <property type="match status" value="1"/>
</dbReference>
<dbReference type="RefSeq" id="WP_374424444.1">
    <property type="nucleotide sequence ID" value="NZ_JBHRXJ010000009.1"/>
</dbReference>
<gene>
    <name evidence="5" type="ORF">ACFOMH_13340</name>
</gene>